<feature type="non-terminal residue" evidence="1">
    <location>
        <position position="78"/>
    </location>
</feature>
<dbReference type="STRING" id="329884.A0A4U0W9B2"/>
<protein>
    <submittedName>
        <fullName evidence="1">Uncharacterized protein</fullName>
    </submittedName>
</protein>
<evidence type="ECO:0000313" key="2">
    <source>
        <dbReference type="Proteomes" id="UP000309340"/>
    </source>
</evidence>
<accession>A0A4U0W9B2</accession>
<reference evidence="1 2" key="1">
    <citation type="submission" date="2017-03" db="EMBL/GenBank/DDBJ databases">
        <title>Genomes of endolithic fungi from Antarctica.</title>
        <authorList>
            <person name="Coleine C."/>
            <person name="Masonjones S."/>
            <person name="Stajich J.E."/>
        </authorList>
    </citation>
    <scope>NUCLEOTIDE SEQUENCE [LARGE SCALE GENOMIC DNA]</scope>
    <source>
        <strain evidence="1 2">CCFEE 5184</strain>
    </source>
</reference>
<organism evidence="1 2">
    <name type="scientific">Friedmanniomyces simplex</name>
    <dbReference type="NCBI Taxonomy" id="329884"/>
    <lineage>
        <taxon>Eukaryota</taxon>
        <taxon>Fungi</taxon>
        <taxon>Dikarya</taxon>
        <taxon>Ascomycota</taxon>
        <taxon>Pezizomycotina</taxon>
        <taxon>Dothideomycetes</taxon>
        <taxon>Dothideomycetidae</taxon>
        <taxon>Mycosphaerellales</taxon>
        <taxon>Teratosphaeriaceae</taxon>
        <taxon>Friedmanniomyces</taxon>
    </lineage>
</organism>
<keyword evidence="2" id="KW-1185">Reference proteome</keyword>
<dbReference type="OrthoDB" id="420195at2759"/>
<comment type="caution">
    <text evidence="1">The sequence shown here is derived from an EMBL/GenBank/DDBJ whole genome shotgun (WGS) entry which is preliminary data.</text>
</comment>
<dbReference type="Proteomes" id="UP000309340">
    <property type="component" value="Unassembled WGS sequence"/>
</dbReference>
<proteinExistence type="predicted"/>
<gene>
    <name evidence="1" type="ORF">B0A55_13191</name>
</gene>
<dbReference type="EMBL" id="NAJQ01001446">
    <property type="protein sequence ID" value="TKA58763.1"/>
    <property type="molecule type" value="Genomic_DNA"/>
</dbReference>
<name>A0A4U0W9B2_9PEZI</name>
<evidence type="ECO:0000313" key="1">
    <source>
        <dbReference type="EMBL" id="TKA58763.1"/>
    </source>
</evidence>
<sequence length="78" mass="8596">MATGNATGLENMVSLTAELPPTQQKTADELIAEMKKLPLFMTSMDDMDEDNEMLEAIKALVYEGTRAEVADNFRVQGN</sequence>
<dbReference type="AlphaFoldDB" id="A0A4U0W9B2"/>